<dbReference type="PANTHER" id="PTHR12758:SF19">
    <property type="entry name" value="APOPTOSIS INHIBITOR 5"/>
    <property type="match status" value="1"/>
</dbReference>
<dbReference type="GO" id="GO:0005634">
    <property type="term" value="C:nucleus"/>
    <property type="evidence" value="ECO:0000318"/>
    <property type="project" value="GO_Central"/>
</dbReference>
<evidence type="ECO:0000256" key="1">
    <source>
        <dbReference type="ARBA" id="ARBA00009515"/>
    </source>
</evidence>
<proteinExistence type="inferred from homology"/>
<dbReference type="InterPro" id="IPR016024">
    <property type="entry name" value="ARM-type_fold"/>
</dbReference>
<evidence type="ECO:0000313" key="5">
    <source>
        <dbReference type="Proteomes" id="UP000001064"/>
    </source>
</evidence>
<protein>
    <recommendedName>
        <fullName evidence="6">Apoptosis inhibitor 5</fullName>
    </recommendedName>
</protein>
<evidence type="ECO:0000256" key="3">
    <source>
        <dbReference type="SAM" id="MobiDB-lite"/>
    </source>
</evidence>
<dbReference type="eggNOG" id="KOG2213">
    <property type="taxonomic scope" value="Eukaryota"/>
</dbReference>
<dbReference type="Proteomes" id="UP000001064">
    <property type="component" value="Unassembled WGS sequence"/>
</dbReference>
<evidence type="ECO:0000256" key="2">
    <source>
        <dbReference type="ARBA" id="ARBA00022703"/>
    </source>
</evidence>
<gene>
    <name evidence="4" type="ORF">DICPUDRAFT_74537</name>
</gene>
<dbReference type="SUPFAM" id="SSF48371">
    <property type="entry name" value="ARM repeat"/>
    <property type="match status" value="1"/>
</dbReference>
<dbReference type="OMA" id="RCIKFLA"/>
<reference evidence="5" key="1">
    <citation type="journal article" date="2011" name="Genome Biol.">
        <title>Comparative genomics of the social amoebae Dictyostelium discoideum and Dictyostelium purpureum.</title>
        <authorList>
            <consortium name="US DOE Joint Genome Institute (JGI-PGF)"/>
            <person name="Sucgang R."/>
            <person name="Kuo A."/>
            <person name="Tian X."/>
            <person name="Salerno W."/>
            <person name="Parikh A."/>
            <person name="Feasley C.L."/>
            <person name="Dalin E."/>
            <person name="Tu H."/>
            <person name="Huang E."/>
            <person name="Barry K."/>
            <person name="Lindquist E."/>
            <person name="Shapiro H."/>
            <person name="Bruce D."/>
            <person name="Schmutz J."/>
            <person name="Salamov A."/>
            <person name="Fey P."/>
            <person name="Gaudet P."/>
            <person name="Anjard C."/>
            <person name="Babu M.M."/>
            <person name="Basu S."/>
            <person name="Bushmanova Y."/>
            <person name="van der Wel H."/>
            <person name="Katoh-Kurasawa M."/>
            <person name="Dinh C."/>
            <person name="Coutinho P.M."/>
            <person name="Saito T."/>
            <person name="Elias M."/>
            <person name="Schaap P."/>
            <person name="Kay R.R."/>
            <person name="Henrissat B."/>
            <person name="Eichinger L."/>
            <person name="Rivero F."/>
            <person name="Putnam N.H."/>
            <person name="West C.M."/>
            <person name="Loomis W.F."/>
            <person name="Chisholm R.L."/>
            <person name="Shaulsky G."/>
            <person name="Strassmann J.E."/>
            <person name="Queller D.C."/>
            <person name="Kuspa A."/>
            <person name="Grigoriev I.V."/>
        </authorList>
    </citation>
    <scope>NUCLEOTIDE SEQUENCE [LARGE SCALE GENOMIC DNA]</scope>
    <source>
        <strain evidence="5">QSDP1</strain>
    </source>
</reference>
<evidence type="ECO:0000313" key="4">
    <source>
        <dbReference type="EMBL" id="EGC39910.1"/>
    </source>
</evidence>
<dbReference type="KEGG" id="dpp:DICPUDRAFT_74537"/>
<dbReference type="GO" id="GO:0043066">
    <property type="term" value="P:negative regulation of apoptotic process"/>
    <property type="evidence" value="ECO:0000318"/>
    <property type="project" value="GO_Central"/>
</dbReference>
<sequence length="577" mass="66154">MSESMDTSNTSARNDQYINTYYDYANKLDSNPSFPDDDKLYSEIIDLSNKTKQTKRVAPQFISKYFKRFPTYQEKAIDCLIDLFESSDEDVVRINALKVIPTICRDNNDHIGRLVDILCQILSQVLSTDSKIETEHTKNSVVELYKLNSLTTVNSFLSFLEAKENGDDQELQTFTVFLNFIKENLIPLIKAEYSKSSQETQTFFRGRIINLIAKSVTAIETDIFFDLLDCFPQYKLEDAIASIDQVVPTLESQSLEISKKKIINFTKSLIYKSKKPHSEINCKIFELYSKKVFSVIGDLDETSKTELLSVFAQACPHLPHDIGLQFLEPIFILFKSTVPSKTTTPVGDVDLPLTIIEALLFSLSYLGSLSISSLAKLCGYRVITGQPSDMNTDPAKFEELLSRFRFLDEKCRETSNKAKKAMPSLNQLKDKTQLKFVKKTQVATDNILAIIQNLSKNPPTNLKIEQLTISSTIFKKKQFQQQLYNNNQQNQQFKFNPNQQKNFQIKHHQQQQQQQQQQNQQKPKSTRYSPYVTPGRRGHDQKSKEKQEQSGGLEVHYTSEHRTGKPSSFRGRGSKNY</sequence>
<dbReference type="InterPro" id="IPR011989">
    <property type="entry name" value="ARM-like"/>
</dbReference>
<dbReference type="Gene3D" id="1.25.10.10">
    <property type="entry name" value="Leucine-rich Repeat Variant"/>
    <property type="match status" value="1"/>
</dbReference>
<feature type="compositionally biased region" description="Low complexity" evidence="3">
    <location>
        <begin position="510"/>
        <end position="522"/>
    </location>
</feature>
<dbReference type="RefSeq" id="XP_003283539.1">
    <property type="nucleotide sequence ID" value="XM_003283491.1"/>
</dbReference>
<dbReference type="GO" id="GO:0003723">
    <property type="term" value="F:RNA binding"/>
    <property type="evidence" value="ECO:0000318"/>
    <property type="project" value="GO_Central"/>
</dbReference>
<dbReference type="PANTHER" id="PTHR12758">
    <property type="entry name" value="APOPTOSIS INHIBITOR 5-RELATED"/>
    <property type="match status" value="1"/>
</dbReference>
<feature type="compositionally biased region" description="Basic and acidic residues" evidence="3">
    <location>
        <begin position="537"/>
        <end position="548"/>
    </location>
</feature>
<dbReference type="VEuPathDB" id="AmoebaDB:DICPUDRAFT_74537"/>
<keyword evidence="2" id="KW-0053">Apoptosis</keyword>
<feature type="region of interest" description="Disordered" evidence="3">
    <location>
        <begin position="502"/>
        <end position="577"/>
    </location>
</feature>
<dbReference type="InParanoid" id="F0Z813"/>
<dbReference type="Pfam" id="PF05918">
    <property type="entry name" value="API5"/>
    <property type="match status" value="1"/>
</dbReference>
<dbReference type="OrthoDB" id="19224at2759"/>
<dbReference type="FunCoup" id="F0Z813">
    <property type="interactions" value="897"/>
</dbReference>
<keyword evidence="5" id="KW-1185">Reference proteome</keyword>
<dbReference type="InterPro" id="IPR008383">
    <property type="entry name" value="API5"/>
</dbReference>
<evidence type="ECO:0008006" key="6">
    <source>
        <dbReference type="Google" id="ProtNLM"/>
    </source>
</evidence>
<accession>F0Z813</accession>
<dbReference type="STRING" id="5786.F0Z813"/>
<organism evidence="4 5">
    <name type="scientific">Dictyostelium purpureum</name>
    <name type="common">Slime mold</name>
    <dbReference type="NCBI Taxonomy" id="5786"/>
    <lineage>
        <taxon>Eukaryota</taxon>
        <taxon>Amoebozoa</taxon>
        <taxon>Evosea</taxon>
        <taxon>Eumycetozoa</taxon>
        <taxon>Dictyostelia</taxon>
        <taxon>Dictyosteliales</taxon>
        <taxon>Dictyosteliaceae</taxon>
        <taxon>Dictyostelium</taxon>
    </lineage>
</organism>
<dbReference type="GeneID" id="10509474"/>
<dbReference type="AlphaFoldDB" id="F0Z813"/>
<dbReference type="EMBL" id="GL870949">
    <property type="protein sequence ID" value="EGC39910.1"/>
    <property type="molecule type" value="Genomic_DNA"/>
</dbReference>
<name>F0Z813_DICPU</name>
<comment type="similarity">
    <text evidence="1">Belongs to the API5 family.</text>
</comment>